<name>A0A316ACJ9_9ACTN</name>
<comment type="caution">
    <text evidence="4">The sequence shown here is derived from an EMBL/GenBank/DDBJ whole genome shotgun (WGS) entry which is preliminary data.</text>
</comment>
<feature type="domain" description="HTH merR-type" evidence="3">
    <location>
        <begin position="23"/>
        <end position="97"/>
    </location>
</feature>
<feature type="compositionally biased region" description="Basic and acidic residues" evidence="2">
    <location>
        <begin position="256"/>
        <end position="270"/>
    </location>
</feature>
<dbReference type="InterPro" id="IPR000551">
    <property type="entry name" value="MerR-type_HTH_dom"/>
</dbReference>
<evidence type="ECO:0000313" key="4">
    <source>
        <dbReference type="EMBL" id="PWJ54700.1"/>
    </source>
</evidence>
<reference evidence="4 5" key="1">
    <citation type="submission" date="2018-03" db="EMBL/GenBank/DDBJ databases">
        <title>Genomic Encyclopedia of Archaeal and Bacterial Type Strains, Phase II (KMG-II): from individual species to whole genera.</title>
        <authorList>
            <person name="Goeker M."/>
        </authorList>
    </citation>
    <scope>NUCLEOTIDE SEQUENCE [LARGE SCALE GENOMIC DNA]</scope>
    <source>
        <strain evidence="4 5">DSM 44889</strain>
    </source>
</reference>
<dbReference type="PANTHER" id="PTHR30204">
    <property type="entry name" value="REDOX-CYCLING DRUG-SENSING TRANSCRIPTIONAL ACTIVATOR SOXR"/>
    <property type="match status" value="1"/>
</dbReference>
<accession>A0A316ACJ9</accession>
<gene>
    <name evidence="4" type="ORF">BXY45_106144</name>
</gene>
<dbReference type="RefSeq" id="WP_211319307.1">
    <property type="nucleotide sequence ID" value="NZ_QGDQ01000006.1"/>
</dbReference>
<dbReference type="SMART" id="SM00422">
    <property type="entry name" value="HTH_MERR"/>
    <property type="match status" value="1"/>
</dbReference>
<dbReference type="InterPro" id="IPR047057">
    <property type="entry name" value="MerR_fam"/>
</dbReference>
<dbReference type="GO" id="GO:0003677">
    <property type="term" value="F:DNA binding"/>
    <property type="evidence" value="ECO:0007669"/>
    <property type="project" value="UniProtKB-KW"/>
</dbReference>
<feature type="region of interest" description="Disordered" evidence="2">
    <location>
        <begin position="255"/>
        <end position="280"/>
    </location>
</feature>
<dbReference type="Gene3D" id="1.10.1660.10">
    <property type="match status" value="1"/>
</dbReference>
<keyword evidence="1" id="KW-0238">DNA-binding</keyword>
<evidence type="ECO:0000256" key="2">
    <source>
        <dbReference type="SAM" id="MobiDB-lite"/>
    </source>
</evidence>
<dbReference type="EMBL" id="QGDQ01000006">
    <property type="protein sequence ID" value="PWJ54700.1"/>
    <property type="molecule type" value="Genomic_DNA"/>
</dbReference>
<proteinExistence type="predicted"/>
<feature type="region of interest" description="Disordered" evidence="2">
    <location>
        <begin position="141"/>
        <end position="173"/>
    </location>
</feature>
<keyword evidence="5" id="KW-1185">Reference proteome</keyword>
<sequence length="313" mass="32659">MTERAPSPARRPAQAVPAAAGPLLTIGELLGRLSPEFPDVTHSKVRFLEDRGLVTPQRTPSGYRKFTLADLERLRTVLRLQRDQYLPLRVIREHLDALDADPNALPPEGSVRSSARPRASALEPAVVAGAAAEADAVALADDQDDDDGDGLRSATSGAAPGAGGEQAAPARGPVPRSEVLLAAGGSLALLESLEDHGLLPRERAGLYPHAALALVRAAVVLGEHGIEPRHLRALRTAVGAEAALVEQVVNPLRRVRPGDRHAERQGERASELPGGVSARSDEAERVGGQLVSSLLALHAAALGCALDGVPPAP</sequence>
<evidence type="ECO:0000313" key="5">
    <source>
        <dbReference type="Proteomes" id="UP000245469"/>
    </source>
</evidence>
<evidence type="ECO:0000256" key="1">
    <source>
        <dbReference type="ARBA" id="ARBA00023125"/>
    </source>
</evidence>
<organism evidence="4 5">
    <name type="scientific">Quadrisphaera granulorum</name>
    <dbReference type="NCBI Taxonomy" id="317664"/>
    <lineage>
        <taxon>Bacteria</taxon>
        <taxon>Bacillati</taxon>
        <taxon>Actinomycetota</taxon>
        <taxon>Actinomycetes</taxon>
        <taxon>Kineosporiales</taxon>
        <taxon>Kineosporiaceae</taxon>
        <taxon>Quadrisphaera</taxon>
    </lineage>
</organism>
<feature type="compositionally biased region" description="Low complexity" evidence="2">
    <location>
        <begin position="151"/>
        <end position="173"/>
    </location>
</feature>
<dbReference type="AlphaFoldDB" id="A0A316ACJ9"/>
<dbReference type="Proteomes" id="UP000245469">
    <property type="component" value="Unassembled WGS sequence"/>
</dbReference>
<dbReference type="GO" id="GO:0003700">
    <property type="term" value="F:DNA-binding transcription factor activity"/>
    <property type="evidence" value="ECO:0007669"/>
    <property type="project" value="InterPro"/>
</dbReference>
<dbReference type="SUPFAM" id="SSF46955">
    <property type="entry name" value="Putative DNA-binding domain"/>
    <property type="match status" value="1"/>
</dbReference>
<dbReference type="CDD" id="cd00592">
    <property type="entry name" value="HTH_MerR-like"/>
    <property type="match status" value="1"/>
</dbReference>
<dbReference type="Pfam" id="PF13411">
    <property type="entry name" value="MerR_1"/>
    <property type="match status" value="1"/>
</dbReference>
<dbReference type="InterPro" id="IPR009061">
    <property type="entry name" value="DNA-bd_dom_put_sf"/>
</dbReference>
<dbReference type="PROSITE" id="PS50937">
    <property type="entry name" value="HTH_MERR_2"/>
    <property type="match status" value="1"/>
</dbReference>
<protein>
    <submittedName>
        <fullName evidence="4">MerR-like DNA binding protein</fullName>
    </submittedName>
</protein>
<dbReference type="PANTHER" id="PTHR30204:SF89">
    <property type="entry name" value="HTH MERR-TYPE DOMAIN-CONTAINING PROTEIN"/>
    <property type="match status" value="1"/>
</dbReference>
<evidence type="ECO:0000259" key="3">
    <source>
        <dbReference type="PROSITE" id="PS50937"/>
    </source>
</evidence>